<dbReference type="EMBL" id="JXJN01012075">
    <property type="status" value="NOT_ANNOTATED_CDS"/>
    <property type="molecule type" value="Genomic_DNA"/>
</dbReference>
<reference evidence="1" key="2">
    <citation type="submission" date="2020-05" db="UniProtKB">
        <authorList>
            <consortium name="EnsemblMetazoa"/>
        </authorList>
    </citation>
    <scope>IDENTIFICATION</scope>
    <source>
        <strain evidence="1">IAEA</strain>
    </source>
</reference>
<name>A0A1B0BCN8_9MUSC</name>
<sequence>MKEFVTSENKSSLFRLITCLLCCISNDSCVENSQPVRYAYQHYMNQLLSNGLHQFYLRSLDFSPDICYAHTAKMMSDKHINIFADLASLLTLAADNDTVDKIPVVGDDGHSIDCCQTDAFDDRNIDCRIYFADDMVQDLFKCTQVLKKVITTLEKKCSYYDEAHHNIAPRLNVEREAKRPCPRRSSVAKEYSKSSII</sequence>
<organism evidence="1 2">
    <name type="scientific">Glossina palpalis gambiensis</name>
    <dbReference type="NCBI Taxonomy" id="67801"/>
    <lineage>
        <taxon>Eukaryota</taxon>
        <taxon>Metazoa</taxon>
        <taxon>Ecdysozoa</taxon>
        <taxon>Arthropoda</taxon>
        <taxon>Hexapoda</taxon>
        <taxon>Insecta</taxon>
        <taxon>Pterygota</taxon>
        <taxon>Neoptera</taxon>
        <taxon>Endopterygota</taxon>
        <taxon>Diptera</taxon>
        <taxon>Brachycera</taxon>
        <taxon>Muscomorpha</taxon>
        <taxon>Hippoboscoidea</taxon>
        <taxon>Glossinidae</taxon>
        <taxon>Glossina</taxon>
    </lineage>
</organism>
<proteinExistence type="predicted"/>
<dbReference type="AlphaFoldDB" id="A0A1B0BCN8"/>
<keyword evidence="2" id="KW-1185">Reference proteome</keyword>
<dbReference type="Proteomes" id="UP000092460">
    <property type="component" value="Unassembled WGS sequence"/>
</dbReference>
<evidence type="ECO:0000313" key="2">
    <source>
        <dbReference type="Proteomes" id="UP000092460"/>
    </source>
</evidence>
<protein>
    <submittedName>
        <fullName evidence="1">Uncharacterized protein</fullName>
    </submittedName>
</protein>
<dbReference type="VEuPathDB" id="VectorBase:GPPI025884"/>
<dbReference type="EnsemblMetazoa" id="GPPI025884-RA">
    <property type="protein sequence ID" value="GPPI025884-PA"/>
    <property type="gene ID" value="GPPI025884"/>
</dbReference>
<evidence type="ECO:0000313" key="1">
    <source>
        <dbReference type="EnsemblMetazoa" id="GPPI025884-PA"/>
    </source>
</evidence>
<reference evidence="2" key="1">
    <citation type="submission" date="2015-01" db="EMBL/GenBank/DDBJ databases">
        <authorList>
            <person name="Aksoy S."/>
            <person name="Warren W."/>
            <person name="Wilson R.K."/>
        </authorList>
    </citation>
    <scope>NUCLEOTIDE SEQUENCE [LARGE SCALE GENOMIC DNA]</scope>
    <source>
        <strain evidence="2">IAEA</strain>
    </source>
</reference>
<accession>A0A1B0BCN8</accession>